<proteinExistence type="inferred from homology"/>
<feature type="transmembrane region" description="Helical" evidence="7">
    <location>
        <begin position="286"/>
        <end position="309"/>
    </location>
</feature>
<feature type="domain" description="ABC3 transporter permease C-terminal" evidence="8">
    <location>
        <begin position="240"/>
        <end position="355"/>
    </location>
</feature>
<evidence type="ECO:0000313" key="9">
    <source>
        <dbReference type="EMBL" id="GIE16586.1"/>
    </source>
</evidence>
<protein>
    <recommendedName>
        <fullName evidence="8">ABC3 transporter permease C-terminal domain-containing protein</fullName>
    </recommendedName>
</protein>
<feature type="transmembrane region" description="Helical" evidence="7">
    <location>
        <begin position="233"/>
        <end position="265"/>
    </location>
</feature>
<evidence type="ECO:0000256" key="4">
    <source>
        <dbReference type="ARBA" id="ARBA00022989"/>
    </source>
</evidence>
<evidence type="ECO:0000259" key="8">
    <source>
        <dbReference type="Pfam" id="PF02687"/>
    </source>
</evidence>
<evidence type="ECO:0000313" key="10">
    <source>
        <dbReference type="Proteomes" id="UP000598174"/>
    </source>
</evidence>
<name>A0A919J844_9ACTN</name>
<comment type="caution">
    <text evidence="9">The sequence shown here is derived from an EMBL/GenBank/DDBJ whole genome shotgun (WGS) entry which is preliminary data.</text>
</comment>
<keyword evidence="3 7" id="KW-0812">Transmembrane</keyword>
<feature type="transmembrane region" description="Helical" evidence="7">
    <location>
        <begin position="707"/>
        <end position="730"/>
    </location>
</feature>
<feature type="transmembrane region" description="Helical" evidence="7">
    <location>
        <begin position="20"/>
        <end position="41"/>
    </location>
</feature>
<sequence>MTAIRSVVRGAQRRRVSTIVIVAATAMAVTATVLAGLLLAASSAPFANAFAAQRGAHLTALFDAASTTREQAAATAARAGQAAGPFPVTTISAAPADAPRFGLPSLRVVGRAAPGGDAVDRVTLLTGRWARGTDEIVVARGHLRIPAGTTLRTADGTTLRVVGEGRSISRTAQGWMTPDGVAAIGPTGWQMLYRYADAGSEAAMTAHTAALGPGVQAQSWLSVRADAAHRTQLFVPLLSAFGLLGLALAALVIGNVAAGTVASAIRRIGVMKALGLTPAQVVRACLAQALLPGMIGAVLGIVAGDLLAVPLTADVAELFGTVPMSVTPWVDAAAVVAALLVISATAAPAAWRAARLRTVDALAVGRTPHSGRGRLAARLAARSRLPRPVGLGIAQPFTRPARLLALLLTIGLGTAAATFAIGLASSLRLVQAADQRPATSADVLVLPVMAQGGGADARTVLDTTPGTGSYYGRAPADIAVDGLHDPANGSVTSGDATAAGYEMLAGRWYTGPGEAVVTTGLLTATGKHVGDVVTGPGHGPLTLVGEVFDGSANAHLYTDVAGVPGVRTGFEWYVKLRPGTDRDAYLAALRSRHVPAEATRVEGADGTLIVLDSLTALLTALLVAVAGLGVLNAVVLDSRDRVHDIGVHKSLGMTPKQTAAMVIASVGVPGLVGGAAGVPAGYLLHHWAVPAMAAGAGIRLPPSTIDVYAVGLLAVLALAGLVIGAAGALLPAGWAARTRTAVTLRTE</sequence>
<evidence type="ECO:0000256" key="1">
    <source>
        <dbReference type="ARBA" id="ARBA00004651"/>
    </source>
</evidence>
<comment type="subcellular location">
    <subcellularLocation>
        <location evidence="1">Cell membrane</location>
        <topology evidence="1">Multi-pass membrane protein</topology>
    </subcellularLocation>
</comment>
<feature type="domain" description="ABC3 transporter permease C-terminal" evidence="8">
    <location>
        <begin position="618"/>
        <end position="721"/>
    </location>
</feature>
<dbReference type="RefSeq" id="WP_203822918.1">
    <property type="nucleotide sequence ID" value="NZ_BAAABP010000016.1"/>
</dbReference>
<dbReference type="AlphaFoldDB" id="A0A919J844"/>
<feature type="transmembrane region" description="Helical" evidence="7">
    <location>
        <begin position="614"/>
        <end position="637"/>
    </location>
</feature>
<evidence type="ECO:0000256" key="3">
    <source>
        <dbReference type="ARBA" id="ARBA00022692"/>
    </source>
</evidence>
<dbReference type="GO" id="GO:0022857">
    <property type="term" value="F:transmembrane transporter activity"/>
    <property type="evidence" value="ECO:0007669"/>
    <property type="project" value="TreeGrafter"/>
</dbReference>
<reference evidence="9" key="1">
    <citation type="submission" date="2021-01" db="EMBL/GenBank/DDBJ databases">
        <title>Whole genome shotgun sequence of Actinoplanes ferrugineus NBRC 15555.</title>
        <authorList>
            <person name="Komaki H."/>
            <person name="Tamura T."/>
        </authorList>
    </citation>
    <scope>NUCLEOTIDE SEQUENCE</scope>
    <source>
        <strain evidence="9">NBRC 15555</strain>
    </source>
</reference>
<keyword evidence="10" id="KW-1185">Reference proteome</keyword>
<feature type="transmembrane region" description="Helical" evidence="7">
    <location>
        <begin position="658"/>
        <end position="682"/>
    </location>
</feature>
<gene>
    <name evidence="9" type="ORF">Afe05nite_84260</name>
</gene>
<dbReference type="PANTHER" id="PTHR30572">
    <property type="entry name" value="MEMBRANE COMPONENT OF TRANSPORTER-RELATED"/>
    <property type="match status" value="1"/>
</dbReference>
<dbReference type="Proteomes" id="UP000598174">
    <property type="component" value="Unassembled WGS sequence"/>
</dbReference>
<evidence type="ECO:0000256" key="5">
    <source>
        <dbReference type="ARBA" id="ARBA00023136"/>
    </source>
</evidence>
<dbReference type="EMBL" id="BOMM01000091">
    <property type="protein sequence ID" value="GIE16586.1"/>
    <property type="molecule type" value="Genomic_DNA"/>
</dbReference>
<evidence type="ECO:0000256" key="6">
    <source>
        <dbReference type="ARBA" id="ARBA00038076"/>
    </source>
</evidence>
<comment type="similarity">
    <text evidence="6">Belongs to the ABC-4 integral membrane protein family.</text>
</comment>
<evidence type="ECO:0000256" key="2">
    <source>
        <dbReference type="ARBA" id="ARBA00022475"/>
    </source>
</evidence>
<dbReference type="InterPro" id="IPR050250">
    <property type="entry name" value="Macrolide_Exporter_MacB"/>
</dbReference>
<feature type="transmembrane region" description="Helical" evidence="7">
    <location>
        <begin position="329"/>
        <end position="351"/>
    </location>
</feature>
<evidence type="ECO:0000256" key="7">
    <source>
        <dbReference type="SAM" id="Phobius"/>
    </source>
</evidence>
<feature type="transmembrane region" description="Helical" evidence="7">
    <location>
        <begin position="403"/>
        <end position="427"/>
    </location>
</feature>
<keyword evidence="5 7" id="KW-0472">Membrane</keyword>
<accession>A0A919J844</accession>
<dbReference type="Pfam" id="PF02687">
    <property type="entry name" value="FtsX"/>
    <property type="match status" value="2"/>
</dbReference>
<keyword evidence="4 7" id="KW-1133">Transmembrane helix</keyword>
<dbReference type="PANTHER" id="PTHR30572:SF4">
    <property type="entry name" value="ABC TRANSPORTER PERMEASE YTRF"/>
    <property type="match status" value="1"/>
</dbReference>
<dbReference type="InterPro" id="IPR003838">
    <property type="entry name" value="ABC3_permease_C"/>
</dbReference>
<keyword evidence="2" id="KW-1003">Cell membrane</keyword>
<dbReference type="GO" id="GO:0005886">
    <property type="term" value="C:plasma membrane"/>
    <property type="evidence" value="ECO:0007669"/>
    <property type="project" value="UniProtKB-SubCell"/>
</dbReference>
<organism evidence="9 10">
    <name type="scientific">Paractinoplanes ferrugineus</name>
    <dbReference type="NCBI Taxonomy" id="113564"/>
    <lineage>
        <taxon>Bacteria</taxon>
        <taxon>Bacillati</taxon>
        <taxon>Actinomycetota</taxon>
        <taxon>Actinomycetes</taxon>
        <taxon>Micromonosporales</taxon>
        <taxon>Micromonosporaceae</taxon>
        <taxon>Paractinoplanes</taxon>
    </lineage>
</organism>